<dbReference type="PRINTS" id="PR00463">
    <property type="entry name" value="EP450I"/>
</dbReference>
<keyword evidence="6 10" id="KW-0560">Oxidoreductase</keyword>
<dbReference type="EMBL" id="JAKELL010000055">
    <property type="protein sequence ID" value="KAH8986281.1"/>
    <property type="molecule type" value="Genomic_DNA"/>
</dbReference>
<evidence type="ECO:0000256" key="7">
    <source>
        <dbReference type="ARBA" id="ARBA00023004"/>
    </source>
</evidence>
<comment type="cofactor">
    <cofactor evidence="1 9">
        <name>heme</name>
        <dbReference type="ChEBI" id="CHEBI:30413"/>
    </cofactor>
</comment>
<keyword evidence="7 9" id="KW-0408">Iron</keyword>
<sequence length="511" mass="57148">MDSAAVYVAPVMLVGLLAIFVRFNRRRSHLPFPPGPRGLPLIGNALDIPPSHPWETFYDWGKKWGALTHLTLFGQHYLVINSFDTAVKMLDAKSTIYSDRPTFVVLGEMMGWKDGVAVGRYGERLRDLRRLLHQVMGTPASVTKLTPVIEREVHRFLQRLLDAPPDQFTKNLRSAVNAATFDFTYGYKVHGLDDPLIELTELASKQFARASMLGSFVVDILPFLRHVPGWFPGTGWKRVGREWGANVRALVDIPFEFVRDRRAAGVSAPSFTDENFSEGMTEHQEDLVKWAGNAITMGGTDTTVSTVTTFFLAMTVYPETQRKAQEELDAVVGTHRLPTIDDRDRLPYLNALLKEVLRWGPATPLAGPHRVTRDDEQGGYLIPEGTTILVNVWGVMRDESVYSDPQIFNPERFIASETKSAEADPRACFGFGRRVCPGVRVAEASLFLYFATTLATYQISKAVDESGAVLEPRVQYTSFLMSHPMPFPFTIKPRSEQAVALIKSLPVEVGE</sequence>
<keyword evidence="5 9" id="KW-0479">Metal-binding</keyword>
<dbReference type="CDD" id="cd11065">
    <property type="entry name" value="CYP64-like"/>
    <property type="match status" value="1"/>
</dbReference>
<dbReference type="Gene3D" id="1.10.630.10">
    <property type="entry name" value="Cytochrome P450"/>
    <property type="match status" value="1"/>
</dbReference>
<name>A0AAD4LA33_9AGAM</name>
<evidence type="ECO:0000256" key="8">
    <source>
        <dbReference type="ARBA" id="ARBA00023033"/>
    </source>
</evidence>
<reference evidence="12" key="1">
    <citation type="submission" date="2022-01" db="EMBL/GenBank/DDBJ databases">
        <title>Comparative genomics reveals a dynamic genome evolution in the ectomycorrhizal milk-cap (Lactarius) mushrooms.</title>
        <authorList>
            <consortium name="DOE Joint Genome Institute"/>
            <person name="Lebreton A."/>
            <person name="Tang N."/>
            <person name="Kuo A."/>
            <person name="LaButti K."/>
            <person name="Drula E."/>
            <person name="Barry K."/>
            <person name="Clum A."/>
            <person name="Lipzen A."/>
            <person name="Mousain D."/>
            <person name="Ng V."/>
            <person name="Wang R."/>
            <person name="Wang X."/>
            <person name="Dai Y."/>
            <person name="Henrissat B."/>
            <person name="Grigoriev I.V."/>
            <person name="Guerin-Laguette A."/>
            <person name="Yu F."/>
            <person name="Martin F.M."/>
        </authorList>
    </citation>
    <scope>NUCLEOTIDE SEQUENCE</scope>
    <source>
        <strain evidence="12">QP</strain>
    </source>
</reference>
<dbReference type="PANTHER" id="PTHR46300">
    <property type="entry name" value="P450, PUTATIVE (EUROFUNG)-RELATED-RELATED"/>
    <property type="match status" value="1"/>
</dbReference>
<gene>
    <name evidence="12" type="ORF">EDB92DRAFT_1879401</name>
</gene>
<dbReference type="Proteomes" id="UP001201163">
    <property type="component" value="Unassembled WGS sequence"/>
</dbReference>
<feature type="transmembrane region" description="Helical" evidence="11">
    <location>
        <begin position="6"/>
        <end position="23"/>
    </location>
</feature>
<dbReference type="InterPro" id="IPR002401">
    <property type="entry name" value="Cyt_P450_E_grp-I"/>
</dbReference>
<evidence type="ECO:0000256" key="1">
    <source>
        <dbReference type="ARBA" id="ARBA00001971"/>
    </source>
</evidence>
<evidence type="ECO:0000313" key="13">
    <source>
        <dbReference type="Proteomes" id="UP001201163"/>
    </source>
</evidence>
<dbReference type="GO" id="GO:0020037">
    <property type="term" value="F:heme binding"/>
    <property type="evidence" value="ECO:0007669"/>
    <property type="project" value="InterPro"/>
</dbReference>
<evidence type="ECO:0000313" key="12">
    <source>
        <dbReference type="EMBL" id="KAH8986281.1"/>
    </source>
</evidence>
<organism evidence="12 13">
    <name type="scientific">Lactarius akahatsu</name>
    <dbReference type="NCBI Taxonomy" id="416441"/>
    <lineage>
        <taxon>Eukaryota</taxon>
        <taxon>Fungi</taxon>
        <taxon>Dikarya</taxon>
        <taxon>Basidiomycota</taxon>
        <taxon>Agaricomycotina</taxon>
        <taxon>Agaricomycetes</taxon>
        <taxon>Russulales</taxon>
        <taxon>Russulaceae</taxon>
        <taxon>Lactarius</taxon>
    </lineage>
</organism>
<dbReference type="GO" id="GO:0016705">
    <property type="term" value="F:oxidoreductase activity, acting on paired donors, with incorporation or reduction of molecular oxygen"/>
    <property type="evidence" value="ECO:0007669"/>
    <property type="project" value="InterPro"/>
</dbReference>
<comment type="caution">
    <text evidence="12">The sequence shown here is derived from an EMBL/GenBank/DDBJ whole genome shotgun (WGS) entry which is preliminary data.</text>
</comment>
<keyword evidence="11" id="KW-0472">Membrane</keyword>
<comment type="pathway">
    <text evidence="2">Secondary metabolite biosynthesis.</text>
</comment>
<proteinExistence type="inferred from homology"/>
<dbReference type="AlphaFoldDB" id="A0AAD4LA33"/>
<protein>
    <submittedName>
        <fullName evidence="12">Cytochrome P450</fullName>
    </submittedName>
</protein>
<evidence type="ECO:0000256" key="11">
    <source>
        <dbReference type="SAM" id="Phobius"/>
    </source>
</evidence>
<keyword evidence="11" id="KW-0812">Transmembrane</keyword>
<dbReference type="Pfam" id="PF00067">
    <property type="entry name" value="p450"/>
    <property type="match status" value="1"/>
</dbReference>
<keyword evidence="4 9" id="KW-0349">Heme</keyword>
<dbReference type="InterPro" id="IPR001128">
    <property type="entry name" value="Cyt_P450"/>
</dbReference>
<dbReference type="PANTHER" id="PTHR46300:SF7">
    <property type="entry name" value="P450, PUTATIVE (EUROFUNG)-RELATED"/>
    <property type="match status" value="1"/>
</dbReference>
<evidence type="ECO:0000256" key="9">
    <source>
        <dbReference type="PIRSR" id="PIRSR602401-1"/>
    </source>
</evidence>
<evidence type="ECO:0000256" key="5">
    <source>
        <dbReference type="ARBA" id="ARBA00022723"/>
    </source>
</evidence>
<dbReference type="GO" id="GO:0004497">
    <property type="term" value="F:monooxygenase activity"/>
    <property type="evidence" value="ECO:0007669"/>
    <property type="project" value="UniProtKB-KW"/>
</dbReference>
<keyword evidence="8 10" id="KW-0503">Monooxygenase</keyword>
<accession>A0AAD4LA33</accession>
<dbReference type="PROSITE" id="PS00086">
    <property type="entry name" value="CYTOCHROME_P450"/>
    <property type="match status" value="1"/>
</dbReference>
<dbReference type="SUPFAM" id="SSF48264">
    <property type="entry name" value="Cytochrome P450"/>
    <property type="match status" value="1"/>
</dbReference>
<dbReference type="InterPro" id="IPR017972">
    <property type="entry name" value="Cyt_P450_CS"/>
</dbReference>
<dbReference type="InterPro" id="IPR050364">
    <property type="entry name" value="Cytochrome_P450_fung"/>
</dbReference>
<comment type="similarity">
    <text evidence="3 10">Belongs to the cytochrome P450 family.</text>
</comment>
<evidence type="ECO:0000256" key="4">
    <source>
        <dbReference type="ARBA" id="ARBA00022617"/>
    </source>
</evidence>
<keyword evidence="13" id="KW-1185">Reference proteome</keyword>
<dbReference type="InterPro" id="IPR036396">
    <property type="entry name" value="Cyt_P450_sf"/>
</dbReference>
<evidence type="ECO:0000256" key="10">
    <source>
        <dbReference type="RuleBase" id="RU000461"/>
    </source>
</evidence>
<keyword evidence="11" id="KW-1133">Transmembrane helix</keyword>
<evidence type="ECO:0000256" key="3">
    <source>
        <dbReference type="ARBA" id="ARBA00010617"/>
    </source>
</evidence>
<dbReference type="PRINTS" id="PR00385">
    <property type="entry name" value="P450"/>
</dbReference>
<dbReference type="GO" id="GO:0005506">
    <property type="term" value="F:iron ion binding"/>
    <property type="evidence" value="ECO:0007669"/>
    <property type="project" value="InterPro"/>
</dbReference>
<feature type="binding site" description="axial binding residue" evidence="9">
    <location>
        <position position="436"/>
    </location>
    <ligand>
        <name>heme</name>
        <dbReference type="ChEBI" id="CHEBI:30413"/>
    </ligand>
    <ligandPart>
        <name>Fe</name>
        <dbReference type="ChEBI" id="CHEBI:18248"/>
    </ligandPart>
</feature>
<evidence type="ECO:0000256" key="6">
    <source>
        <dbReference type="ARBA" id="ARBA00023002"/>
    </source>
</evidence>
<evidence type="ECO:0000256" key="2">
    <source>
        <dbReference type="ARBA" id="ARBA00005179"/>
    </source>
</evidence>